<evidence type="ECO:0000256" key="18">
    <source>
        <dbReference type="ARBA" id="ARBA00023170"/>
    </source>
</evidence>
<evidence type="ECO:0000259" key="29">
    <source>
        <dbReference type="PROSITE" id="PS50105"/>
    </source>
</evidence>
<dbReference type="GO" id="GO:0006915">
    <property type="term" value="P:apoptotic process"/>
    <property type="evidence" value="ECO:0007669"/>
    <property type="project" value="UniProtKB-KW"/>
</dbReference>
<evidence type="ECO:0000256" key="8">
    <source>
        <dbReference type="ARBA" id="ARBA00022703"/>
    </source>
</evidence>
<dbReference type="InterPro" id="IPR011009">
    <property type="entry name" value="Kinase-like_dom_sf"/>
</dbReference>
<evidence type="ECO:0000256" key="19">
    <source>
        <dbReference type="ARBA" id="ARBA00023180"/>
    </source>
</evidence>
<evidence type="ECO:0000259" key="30">
    <source>
        <dbReference type="PROSITE" id="PS50853"/>
    </source>
</evidence>
<dbReference type="PROSITE" id="PS00109">
    <property type="entry name" value="PROTEIN_KINASE_TYR"/>
    <property type="match status" value="1"/>
</dbReference>
<dbReference type="EMBL" id="JAGXEW010000006">
    <property type="protein sequence ID" value="KAK1170196.1"/>
    <property type="molecule type" value="Genomic_DNA"/>
</dbReference>
<evidence type="ECO:0000256" key="3">
    <source>
        <dbReference type="ARBA" id="ARBA00022473"/>
    </source>
</evidence>
<keyword evidence="3" id="KW-0217">Developmental protein</keyword>
<keyword evidence="33" id="KW-1185">Reference proteome</keyword>
<dbReference type="FunFam" id="2.60.40.10:FF:000045">
    <property type="entry name" value="Ephrin type-A receptor 5"/>
    <property type="match status" value="1"/>
</dbReference>
<dbReference type="PRINTS" id="PR00014">
    <property type="entry name" value="FNTYPEIII"/>
</dbReference>
<dbReference type="Gene3D" id="2.60.40.10">
    <property type="entry name" value="Immunoglobulins"/>
    <property type="match status" value="2"/>
</dbReference>
<dbReference type="GO" id="GO:0005886">
    <property type="term" value="C:plasma membrane"/>
    <property type="evidence" value="ECO:0007669"/>
    <property type="project" value="UniProtKB-SubCell"/>
</dbReference>
<dbReference type="PROSITE" id="PS50105">
    <property type="entry name" value="SAM_DOMAIN"/>
    <property type="match status" value="1"/>
</dbReference>
<dbReference type="InterPro" id="IPR001245">
    <property type="entry name" value="Ser-Thr/Tyr_kinase_cat_dom"/>
</dbReference>
<dbReference type="CDD" id="cd00063">
    <property type="entry name" value="FN3"/>
    <property type="match status" value="2"/>
</dbReference>
<dbReference type="PANTHER" id="PTHR46877:SF9">
    <property type="entry name" value="EPHRIN TYPE-A RECEPTOR 7"/>
    <property type="match status" value="1"/>
</dbReference>
<keyword evidence="18" id="KW-0675">Receptor</keyword>
<dbReference type="FunFam" id="1.10.510.10:FF:000130">
    <property type="entry name" value="Ephrin type-A receptor 7"/>
    <property type="match status" value="1"/>
</dbReference>
<evidence type="ECO:0000313" key="33">
    <source>
        <dbReference type="Proteomes" id="UP001230051"/>
    </source>
</evidence>
<evidence type="ECO:0000256" key="7">
    <source>
        <dbReference type="ARBA" id="ARBA00022692"/>
    </source>
</evidence>
<dbReference type="InterPro" id="IPR017441">
    <property type="entry name" value="Protein_kinase_ATP_BS"/>
</dbReference>
<dbReference type="PRINTS" id="PR00109">
    <property type="entry name" value="TYRKINASE"/>
</dbReference>
<evidence type="ECO:0000256" key="26">
    <source>
        <dbReference type="SAM" id="Phobius"/>
    </source>
</evidence>
<evidence type="ECO:0000256" key="27">
    <source>
        <dbReference type="SAM" id="SignalP"/>
    </source>
</evidence>
<protein>
    <recommendedName>
        <fullName evidence="21">Ephrin type-A receptor 7</fullName>
        <ecNumber evidence="2">2.7.10.1</ecNumber>
    </recommendedName>
</protein>
<evidence type="ECO:0000256" key="20">
    <source>
        <dbReference type="ARBA" id="ARBA00051243"/>
    </source>
</evidence>
<evidence type="ECO:0000256" key="14">
    <source>
        <dbReference type="ARBA" id="ARBA00022902"/>
    </source>
</evidence>
<dbReference type="Pfam" id="PF00536">
    <property type="entry name" value="SAM_1"/>
    <property type="match status" value="1"/>
</dbReference>
<dbReference type="EC" id="2.7.10.1" evidence="2"/>
<organism evidence="32 33">
    <name type="scientific">Acipenser oxyrinchus oxyrinchus</name>
    <dbReference type="NCBI Taxonomy" id="40147"/>
    <lineage>
        <taxon>Eukaryota</taxon>
        <taxon>Metazoa</taxon>
        <taxon>Chordata</taxon>
        <taxon>Craniata</taxon>
        <taxon>Vertebrata</taxon>
        <taxon>Euteleostomi</taxon>
        <taxon>Actinopterygii</taxon>
        <taxon>Chondrostei</taxon>
        <taxon>Acipenseriformes</taxon>
        <taxon>Acipenseridae</taxon>
        <taxon>Acipenser</taxon>
    </lineage>
</organism>
<dbReference type="Pfam" id="PF25599">
    <property type="entry name" value="Ephrin_CRD"/>
    <property type="match status" value="1"/>
</dbReference>
<dbReference type="SUPFAM" id="SSF49265">
    <property type="entry name" value="Fibronectin type III"/>
    <property type="match status" value="1"/>
</dbReference>
<dbReference type="Pfam" id="PF00041">
    <property type="entry name" value="fn3"/>
    <property type="match status" value="2"/>
</dbReference>
<dbReference type="PROSITE" id="PS50853">
    <property type="entry name" value="FN3"/>
    <property type="match status" value="2"/>
</dbReference>
<name>A0AAD8G9K5_ACIOX</name>
<evidence type="ECO:0000256" key="22">
    <source>
        <dbReference type="PIRSR" id="PIRSR000666-1"/>
    </source>
</evidence>
<evidence type="ECO:0000256" key="11">
    <source>
        <dbReference type="ARBA" id="ARBA00022741"/>
    </source>
</evidence>
<dbReference type="SMART" id="SM01411">
    <property type="entry name" value="Ephrin_rec_like"/>
    <property type="match status" value="1"/>
</dbReference>
<comment type="caution">
    <text evidence="32">The sequence shown here is derived from an EMBL/GenBank/DDBJ whole genome shotgun (WGS) entry which is preliminary data.</text>
</comment>
<evidence type="ECO:0000313" key="32">
    <source>
        <dbReference type="EMBL" id="KAK1170196.1"/>
    </source>
</evidence>
<dbReference type="InterPro" id="IPR008266">
    <property type="entry name" value="Tyr_kinase_AS"/>
</dbReference>
<dbReference type="InterPro" id="IPR003961">
    <property type="entry name" value="FN3_dom"/>
</dbReference>
<dbReference type="InterPro" id="IPR016257">
    <property type="entry name" value="Tyr_kinase_ephrin_rcpt"/>
</dbReference>
<feature type="binding site" evidence="23 25">
    <location>
        <position position="658"/>
    </location>
    <ligand>
        <name>ATP</name>
        <dbReference type="ChEBI" id="CHEBI:30616"/>
    </ligand>
</feature>
<dbReference type="GO" id="GO:0007411">
    <property type="term" value="P:axon guidance"/>
    <property type="evidence" value="ECO:0007669"/>
    <property type="project" value="TreeGrafter"/>
</dbReference>
<evidence type="ECO:0000256" key="1">
    <source>
        <dbReference type="ARBA" id="ARBA00004251"/>
    </source>
</evidence>
<keyword evidence="4" id="KW-1003">Cell membrane</keyword>
<evidence type="ECO:0000256" key="24">
    <source>
        <dbReference type="PIRSR" id="PIRSR000666-3"/>
    </source>
</evidence>
<evidence type="ECO:0000256" key="17">
    <source>
        <dbReference type="ARBA" id="ARBA00023137"/>
    </source>
</evidence>
<keyword evidence="11 23" id="KW-0547">Nucleotide-binding</keyword>
<dbReference type="InterPro" id="IPR011641">
    <property type="entry name" value="Tyr-kin_ephrin_A/B_rcpt-like"/>
</dbReference>
<evidence type="ECO:0000256" key="9">
    <source>
        <dbReference type="ARBA" id="ARBA00022729"/>
    </source>
</evidence>
<dbReference type="PANTHER" id="PTHR46877">
    <property type="entry name" value="EPH RECEPTOR A5"/>
    <property type="match status" value="1"/>
</dbReference>
<keyword evidence="14" id="KW-0524">Neurogenesis</keyword>
<keyword evidence="17" id="KW-0829">Tyrosine-protein kinase</keyword>
<dbReference type="InterPro" id="IPR050449">
    <property type="entry name" value="Ephrin_rcpt_TKs"/>
</dbReference>
<evidence type="ECO:0000256" key="4">
    <source>
        <dbReference type="ARBA" id="ARBA00022475"/>
    </source>
</evidence>
<evidence type="ECO:0000256" key="13">
    <source>
        <dbReference type="ARBA" id="ARBA00022840"/>
    </source>
</evidence>
<keyword evidence="9 27" id="KW-0732">Signal</keyword>
<keyword evidence="15 26" id="KW-1133">Transmembrane helix</keyword>
<dbReference type="FunFam" id="2.60.40.10:FF:000190">
    <property type="entry name" value="Ephrin type-A receptor 7"/>
    <property type="match status" value="1"/>
</dbReference>
<feature type="domain" description="Eph LBD" evidence="31">
    <location>
        <begin position="30"/>
        <end position="208"/>
    </location>
</feature>
<keyword evidence="5" id="KW-0597">Phosphoprotein</keyword>
<evidence type="ECO:0000256" key="25">
    <source>
        <dbReference type="PROSITE-ProRule" id="PRU10141"/>
    </source>
</evidence>
<dbReference type="Proteomes" id="UP001230051">
    <property type="component" value="Unassembled WGS sequence"/>
</dbReference>
<dbReference type="Pfam" id="PF01404">
    <property type="entry name" value="Ephrin_lbd"/>
    <property type="match status" value="1"/>
</dbReference>
<feature type="chain" id="PRO_5042145509" description="Ephrin type-A receptor 7" evidence="27">
    <location>
        <begin position="27"/>
        <end position="991"/>
    </location>
</feature>
<evidence type="ECO:0000256" key="15">
    <source>
        <dbReference type="ARBA" id="ARBA00022989"/>
    </source>
</evidence>
<feature type="binding site" evidence="23">
    <location>
        <begin position="632"/>
        <end position="640"/>
    </location>
    <ligand>
        <name>ATP</name>
        <dbReference type="ChEBI" id="CHEBI:30616"/>
    </ligand>
</feature>
<dbReference type="CDD" id="cd05066">
    <property type="entry name" value="PTKc_EphR_A"/>
    <property type="match status" value="1"/>
</dbReference>
<evidence type="ECO:0000256" key="23">
    <source>
        <dbReference type="PIRSR" id="PIRSR000666-2"/>
    </source>
</evidence>
<dbReference type="InterPro" id="IPR001426">
    <property type="entry name" value="Tyr_kinase_rcpt_V_CS"/>
</dbReference>
<dbReference type="InterPro" id="IPR008979">
    <property type="entry name" value="Galactose-bd-like_sf"/>
</dbReference>
<dbReference type="Pfam" id="PF14575">
    <property type="entry name" value="EphA2_TM"/>
    <property type="match status" value="1"/>
</dbReference>
<feature type="disulfide bond" evidence="24">
    <location>
        <begin position="107"/>
        <end position="117"/>
    </location>
</feature>
<keyword evidence="13 23" id="KW-0067">ATP-binding</keyword>
<dbReference type="SMART" id="SM00454">
    <property type="entry name" value="SAM"/>
    <property type="match status" value="1"/>
</dbReference>
<keyword evidence="12" id="KW-0418">Kinase</keyword>
<keyword evidence="19" id="KW-0325">Glycoprotein</keyword>
<accession>A0AAD8G9K5</accession>
<keyword evidence="10" id="KW-0677">Repeat</keyword>
<dbReference type="FunFam" id="2.60.40.1770:FF:000001">
    <property type="entry name" value="Ephrin type-A receptor 5"/>
    <property type="match status" value="1"/>
</dbReference>
<reference evidence="32" key="1">
    <citation type="submission" date="2022-02" db="EMBL/GenBank/DDBJ databases">
        <title>Atlantic sturgeon de novo genome assembly.</title>
        <authorList>
            <person name="Stock M."/>
            <person name="Klopp C."/>
            <person name="Guiguen Y."/>
            <person name="Cabau C."/>
            <person name="Parinello H."/>
            <person name="Santidrian Yebra-Pimentel E."/>
            <person name="Kuhl H."/>
            <person name="Dirks R.P."/>
            <person name="Guessner J."/>
            <person name="Wuertz S."/>
            <person name="Du K."/>
            <person name="Schartl M."/>
        </authorList>
    </citation>
    <scope>NUCLEOTIDE SEQUENCE</scope>
    <source>
        <strain evidence="32">STURGEONOMICS-FGT-2020</strain>
        <tissue evidence="32">Whole blood</tissue>
    </source>
</reference>
<feature type="transmembrane region" description="Helical" evidence="26">
    <location>
        <begin position="548"/>
        <end position="571"/>
    </location>
</feature>
<dbReference type="SUPFAM" id="SSF56112">
    <property type="entry name" value="Protein kinase-like (PK-like)"/>
    <property type="match status" value="1"/>
</dbReference>
<dbReference type="Gene3D" id="1.10.150.50">
    <property type="entry name" value="Transcription Factor, Ets-1"/>
    <property type="match status" value="1"/>
</dbReference>
<evidence type="ECO:0000256" key="2">
    <source>
        <dbReference type="ARBA" id="ARBA00011902"/>
    </source>
</evidence>
<dbReference type="InterPro" id="IPR000719">
    <property type="entry name" value="Prot_kinase_dom"/>
</dbReference>
<evidence type="ECO:0000256" key="6">
    <source>
        <dbReference type="ARBA" id="ARBA00022679"/>
    </source>
</evidence>
<dbReference type="GO" id="GO:0005005">
    <property type="term" value="F:transmembrane-ephrin receptor activity"/>
    <property type="evidence" value="ECO:0007669"/>
    <property type="project" value="TreeGrafter"/>
</dbReference>
<keyword evidence="7 26" id="KW-0812">Transmembrane</keyword>
<feature type="domain" description="Fibronectin type-III" evidence="30">
    <location>
        <begin position="329"/>
        <end position="439"/>
    </location>
</feature>
<proteinExistence type="predicted"/>
<feature type="disulfide bond" evidence="24">
    <location>
        <begin position="72"/>
        <end position="190"/>
    </location>
</feature>
<dbReference type="GO" id="GO:0005524">
    <property type="term" value="F:ATP binding"/>
    <property type="evidence" value="ECO:0007669"/>
    <property type="project" value="UniProtKB-UniRule"/>
</dbReference>
<dbReference type="SUPFAM" id="SSF49785">
    <property type="entry name" value="Galactose-binding domain-like"/>
    <property type="match status" value="1"/>
</dbReference>
<feature type="domain" description="Fibronectin type-III" evidence="30">
    <location>
        <begin position="440"/>
        <end position="535"/>
    </location>
</feature>
<dbReference type="FunFam" id="2.60.120.260:FF:000001">
    <property type="entry name" value="Ephrin type-A receptor 7"/>
    <property type="match status" value="1"/>
</dbReference>
<dbReference type="PROSITE" id="PS51550">
    <property type="entry name" value="EPH_LBD"/>
    <property type="match status" value="1"/>
</dbReference>
<evidence type="ECO:0000259" key="28">
    <source>
        <dbReference type="PROSITE" id="PS50011"/>
    </source>
</evidence>
<dbReference type="InterPro" id="IPR001660">
    <property type="entry name" value="SAM"/>
</dbReference>
<dbReference type="SUPFAM" id="SSF47769">
    <property type="entry name" value="SAM/Pointed domain"/>
    <property type="match status" value="1"/>
</dbReference>
<dbReference type="PROSITE" id="PS00790">
    <property type="entry name" value="RECEPTOR_TYR_KIN_V_1"/>
    <property type="match status" value="1"/>
</dbReference>
<dbReference type="SMART" id="SM00219">
    <property type="entry name" value="TyrKc"/>
    <property type="match status" value="1"/>
</dbReference>
<gene>
    <name evidence="32" type="ORF">AOXY_G6989</name>
</gene>
<dbReference type="Gene3D" id="3.30.200.20">
    <property type="entry name" value="Phosphorylase Kinase, domain 1"/>
    <property type="match status" value="1"/>
</dbReference>
<feature type="domain" description="Protein kinase" evidence="28">
    <location>
        <begin position="626"/>
        <end position="887"/>
    </location>
</feature>
<sequence>MVSTPMPSLWIICCFVLFHHTHTGIAQNVKEVMLLDSKAQTELEWISSPSGGWEEISGLDENYTPIRTYQVCQVMEPNQNNWLRTNWIEKGNAQRIFVELKFTLRDCNSLPGVLGTCKETFNLYYQETDSDYRRNIQESQYVKIDTIAADESFTQGDLGERKMKLNTEVREIGPLSRKGFYLAFQDVGACIALVSVKVYYKKCWSIIENLAIFPDTVTGSEFSSLVEVSGTCVSDAEEEAENSPKMHCSAEGEWLVPIGKCICKSGFHQKGDACEPCGRGFYKSSSQDLQCSRCPAHSFTDREGSSRCDCDDGYYRAASDPPSAACTRPPSAPQNLIYNINQTTVTLEWSPPADNGGRSDVTYRIMCRKCSWEQGECVPCSSIVGFVPQQSGLVDTYATIVDLLSHANYTFEVEAVNGVSDLSRTQRLFAAVSVATSQAAPSQVSEVIKERVRQRSIQLSWQEPELPNGVITEYEIKYYEKDQRDRTYSTVKSKSTSATVNNLKPSTAYVFQIRAFTAAGYGTYGPRLEVITQEEATATAVTSEQNPVIIIAVVAVAGTIILVFMVFGFIIGRRHCGYSKADQEGDEELYFQFKFPGTKTYVDPETYEDPNRAVHQFAKELDASCIKIERVIGAGEFGEVCSGRLKLPGKRDLSVAIKTLKVGYTEKQRRDFLGEASIMGQFDHPNVVHLEGVVTRGKPIMIVIEYMENGALDAFLRKHDGQFTVIQLVGMLRGIAAGMRYLSDMGYVHRDLAARNILVNSNLVCKVSDFGLSRVIEDDHEAVYTTTGGKIPVRWTAPEAIQYRKFTSASDVWSYGIVMWEVMSYGERPYWDMSNQDVIKAIEEGYRLPAPMDCPSGLHQLMLDCWQKERGERPKFDQIVGILDKMIRNPNTLKTPLGHCSRPISPLLDQNTPDFTTFRSVGDWLEAIKMERYKDNFTAAGYSSLESVARMTIEDVLSLGITLVGHQKKIMSSIQTMRAQMLHLHGTGVQV</sequence>
<feature type="active site" description="Proton acceptor" evidence="22">
    <location>
        <position position="751"/>
    </location>
</feature>
<comment type="catalytic activity">
    <reaction evidence="20">
        <text>L-tyrosyl-[protein] + ATP = O-phospho-L-tyrosyl-[protein] + ADP + H(+)</text>
        <dbReference type="Rhea" id="RHEA:10596"/>
        <dbReference type="Rhea" id="RHEA-COMP:10136"/>
        <dbReference type="Rhea" id="RHEA-COMP:20101"/>
        <dbReference type="ChEBI" id="CHEBI:15378"/>
        <dbReference type="ChEBI" id="CHEBI:30616"/>
        <dbReference type="ChEBI" id="CHEBI:46858"/>
        <dbReference type="ChEBI" id="CHEBI:61978"/>
        <dbReference type="ChEBI" id="CHEBI:456216"/>
        <dbReference type="EC" id="2.7.10.1"/>
    </reaction>
</comment>
<evidence type="ECO:0000256" key="5">
    <source>
        <dbReference type="ARBA" id="ARBA00022553"/>
    </source>
</evidence>
<keyword evidence="16 26" id="KW-0472">Membrane</keyword>
<dbReference type="CDD" id="cd09548">
    <property type="entry name" value="SAM_EPH-A7"/>
    <property type="match status" value="1"/>
</dbReference>
<keyword evidence="24" id="KW-1015">Disulfide bond</keyword>
<dbReference type="AlphaFoldDB" id="A0AAD8G9K5"/>
<dbReference type="Pfam" id="PF07699">
    <property type="entry name" value="Ephrin_rec_like"/>
    <property type="match status" value="1"/>
</dbReference>
<dbReference type="PROSITE" id="PS50011">
    <property type="entry name" value="PROTEIN_KINASE_DOM"/>
    <property type="match status" value="1"/>
</dbReference>
<evidence type="ECO:0000256" key="16">
    <source>
        <dbReference type="ARBA" id="ARBA00023136"/>
    </source>
</evidence>
<evidence type="ECO:0000259" key="31">
    <source>
        <dbReference type="PROSITE" id="PS51550"/>
    </source>
</evidence>
<dbReference type="PROSITE" id="PS00107">
    <property type="entry name" value="PROTEIN_KINASE_ATP"/>
    <property type="match status" value="1"/>
</dbReference>
<dbReference type="PIRSF" id="PIRSF000666">
    <property type="entry name" value="TyrPK_ephrin_receptor"/>
    <property type="match status" value="1"/>
</dbReference>
<dbReference type="InterPro" id="IPR027936">
    <property type="entry name" value="Eph_TM"/>
</dbReference>
<dbReference type="CDD" id="cd00185">
    <property type="entry name" value="TNFRSF"/>
    <property type="match status" value="1"/>
</dbReference>
<keyword evidence="6" id="KW-0808">Transferase</keyword>
<dbReference type="Gene3D" id="2.60.40.1770">
    <property type="entry name" value="ephrin a2 ectodomain"/>
    <property type="match status" value="1"/>
</dbReference>
<dbReference type="Pfam" id="PF07714">
    <property type="entry name" value="PK_Tyr_Ser-Thr"/>
    <property type="match status" value="1"/>
</dbReference>
<dbReference type="GO" id="GO:0030425">
    <property type="term" value="C:dendrite"/>
    <property type="evidence" value="ECO:0007669"/>
    <property type="project" value="TreeGrafter"/>
</dbReference>
<evidence type="ECO:0000256" key="21">
    <source>
        <dbReference type="ARBA" id="ARBA00072209"/>
    </source>
</evidence>
<feature type="signal peptide" evidence="27">
    <location>
        <begin position="1"/>
        <end position="26"/>
    </location>
</feature>
<dbReference type="InterPro" id="IPR036116">
    <property type="entry name" value="FN3_sf"/>
</dbReference>
<dbReference type="InterPro" id="IPR013761">
    <property type="entry name" value="SAM/pointed_sf"/>
</dbReference>
<evidence type="ECO:0000256" key="12">
    <source>
        <dbReference type="ARBA" id="ARBA00022777"/>
    </source>
</evidence>
<dbReference type="Gene3D" id="2.10.50.10">
    <property type="entry name" value="Tumor Necrosis Factor Receptor, subunit A, domain 2"/>
    <property type="match status" value="1"/>
</dbReference>
<dbReference type="SMART" id="SM00060">
    <property type="entry name" value="FN3"/>
    <property type="match status" value="2"/>
</dbReference>
<dbReference type="FunFam" id="2.10.50.10:FF:000001">
    <property type="entry name" value="Ephrin type-A receptor 5"/>
    <property type="match status" value="1"/>
</dbReference>
<comment type="subcellular location">
    <subcellularLocation>
        <location evidence="1">Cell membrane</location>
        <topology evidence="1">Single-pass type I membrane protein</topology>
    </subcellularLocation>
</comment>
<dbReference type="InterPro" id="IPR020635">
    <property type="entry name" value="Tyr_kinase_cat_dom"/>
</dbReference>
<evidence type="ECO:0000256" key="10">
    <source>
        <dbReference type="ARBA" id="ARBA00022737"/>
    </source>
</evidence>
<dbReference type="InterPro" id="IPR001090">
    <property type="entry name" value="Ephrin_rcpt_lig-bd_dom"/>
</dbReference>
<dbReference type="Gene3D" id="1.10.510.10">
    <property type="entry name" value="Transferase(Phosphotransferase) domain 1"/>
    <property type="match status" value="1"/>
</dbReference>
<feature type="domain" description="SAM" evidence="29">
    <location>
        <begin position="916"/>
        <end position="980"/>
    </location>
</feature>
<keyword evidence="8" id="KW-0053">Apoptosis</keyword>
<dbReference type="InterPro" id="IPR013783">
    <property type="entry name" value="Ig-like_fold"/>
</dbReference>
<dbReference type="SMART" id="SM00615">
    <property type="entry name" value="EPH_lbd"/>
    <property type="match status" value="1"/>
</dbReference>
<dbReference type="FunFam" id="1.10.150.50:FF:000001">
    <property type="entry name" value="Ephrin type-A receptor 5"/>
    <property type="match status" value="1"/>
</dbReference>
<dbReference type="Gene3D" id="2.60.120.260">
    <property type="entry name" value="Galactose-binding domain-like"/>
    <property type="match status" value="1"/>
</dbReference>
<dbReference type="FunFam" id="3.30.200.20:FF:000001">
    <property type="entry name" value="Ephrin type-A receptor 5"/>
    <property type="match status" value="1"/>
</dbReference>